<dbReference type="PaxDb" id="3218-PP1S109_161V6.1"/>
<gene>
    <name evidence="2" type="ORF">PHYPA_023622</name>
</gene>
<feature type="transmembrane region" description="Helical" evidence="1">
    <location>
        <begin position="12"/>
        <end position="28"/>
    </location>
</feature>
<keyword evidence="1" id="KW-0812">Transmembrane</keyword>
<accession>A0A2K1IX00</accession>
<dbReference type="EnsemblPlants" id="Pp3c19_3320V3.1">
    <property type="protein sequence ID" value="PAC:32939952.CDS.1"/>
    <property type="gene ID" value="Pp3c19_3320"/>
</dbReference>
<keyword evidence="1" id="KW-1133">Transmembrane helix</keyword>
<dbReference type="InParanoid" id="A0A2K1IX00"/>
<dbReference type="AlphaFoldDB" id="A0A2K1IX00"/>
<reference evidence="3" key="3">
    <citation type="submission" date="2020-12" db="UniProtKB">
        <authorList>
            <consortium name="EnsemblPlants"/>
        </authorList>
    </citation>
    <scope>IDENTIFICATION</scope>
</reference>
<proteinExistence type="predicted"/>
<dbReference type="Gramene" id="Pp3c19_3320V3.2">
    <property type="protein sequence ID" value="PAC:32939953.CDS.1"/>
    <property type="gene ID" value="Pp3c19_3320"/>
</dbReference>
<evidence type="ECO:0000313" key="2">
    <source>
        <dbReference type="EMBL" id="PNR33806.1"/>
    </source>
</evidence>
<keyword evidence="4" id="KW-1185">Reference proteome</keyword>
<dbReference type="Proteomes" id="UP000006727">
    <property type="component" value="Chromosome 19"/>
</dbReference>
<evidence type="ECO:0000256" key="1">
    <source>
        <dbReference type="SAM" id="Phobius"/>
    </source>
</evidence>
<name>A0A2K1IX00_PHYPA</name>
<evidence type="ECO:0000313" key="3">
    <source>
        <dbReference type="EnsemblPlants" id="PAC:32939952.CDS.1"/>
    </source>
</evidence>
<reference evidence="2 4" key="1">
    <citation type="journal article" date="2008" name="Science">
        <title>The Physcomitrella genome reveals evolutionary insights into the conquest of land by plants.</title>
        <authorList>
            <person name="Rensing S."/>
            <person name="Lang D."/>
            <person name="Zimmer A."/>
            <person name="Terry A."/>
            <person name="Salamov A."/>
            <person name="Shapiro H."/>
            <person name="Nishiyama T."/>
            <person name="Perroud P.-F."/>
            <person name="Lindquist E."/>
            <person name="Kamisugi Y."/>
            <person name="Tanahashi T."/>
            <person name="Sakakibara K."/>
            <person name="Fujita T."/>
            <person name="Oishi K."/>
            <person name="Shin-I T."/>
            <person name="Kuroki Y."/>
            <person name="Toyoda A."/>
            <person name="Suzuki Y."/>
            <person name="Hashimoto A."/>
            <person name="Yamaguchi K."/>
            <person name="Sugano A."/>
            <person name="Kohara Y."/>
            <person name="Fujiyama A."/>
            <person name="Anterola A."/>
            <person name="Aoki S."/>
            <person name="Ashton N."/>
            <person name="Barbazuk W.B."/>
            <person name="Barker E."/>
            <person name="Bennetzen J."/>
            <person name="Bezanilla M."/>
            <person name="Blankenship R."/>
            <person name="Cho S.H."/>
            <person name="Dutcher S."/>
            <person name="Estelle M."/>
            <person name="Fawcett J.A."/>
            <person name="Gundlach H."/>
            <person name="Hanada K."/>
            <person name="Heyl A."/>
            <person name="Hicks K.A."/>
            <person name="Hugh J."/>
            <person name="Lohr M."/>
            <person name="Mayer K."/>
            <person name="Melkozernov A."/>
            <person name="Murata T."/>
            <person name="Nelson D."/>
            <person name="Pils B."/>
            <person name="Prigge M."/>
            <person name="Reiss B."/>
            <person name="Renner T."/>
            <person name="Rombauts S."/>
            <person name="Rushton P."/>
            <person name="Sanderfoot A."/>
            <person name="Schween G."/>
            <person name="Shiu S.-H."/>
            <person name="Stueber K."/>
            <person name="Theodoulou F.L."/>
            <person name="Tu H."/>
            <person name="Van de Peer Y."/>
            <person name="Verrier P.J."/>
            <person name="Waters E."/>
            <person name="Wood A."/>
            <person name="Yang L."/>
            <person name="Cove D."/>
            <person name="Cuming A."/>
            <person name="Hasebe M."/>
            <person name="Lucas S."/>
            <person name="Mishler D.B."/>
            <person name="Reski R."/>
            <person name="Grigoriev I."/>
            <person name="Quatrano R.S."/>
            <person name="Boore J.L."/>
        </authorList>
    </citation>
    <scope>NUCLEOTIDE SEQUENCE [LARGE SCALE GENOMIC DNA]</scope>
    <source>
        <strain evidence="3 4">cv. Gransden 2004</strain>
    </source>
</reference>
<dbReference type="Gramene" id="Pp3c19_3320V3.1">
    <property type="protein sequence ID" value="PAC:32939952.CDS.1"/>
    <property type="gene ID" value="Pp3c19_3320"/>
</dbReference>
<reference evidence="2 4" key="2">
    <citation type="journal article" date="2018" name="Plant J.">
        <title>The Physcomitrella patens chromosome-scale assembly reveals moss genome structure and evolution.</title>
        <authorList>
            <person name="Lang D."/>
            <person name="Ullrich K.K."/>
            <person name="Murat F."/>
            <person name="Fuchs J."/>
            <person name="Jenkins J."/>
            <person name="Haas F.B."/>
            <person name="Piednoel M."/>
            <person name="Gundlach H."/>
            <person name="Van Bel M."/>
            <person name="Meyberg R."/>
            <person name="Vives C."/>
            <person name="Morata J."/>
            <person name="Symeonidi A."/>
            <person name="Hiss M."/>
            <person name="Muchero W."/>
            <person name="Kamisugi Y."/>
            <person name="Saleh O."/>
            <person name="Blanc G."/>
            <person name="Decker E.L."/>
            <person name="van Gessel N."/>
            <person name="Grimwood J."/>
            <person name="Hayes R.D."/>
            <person name="Graham S.W."/>
            <person name="Gunter L.E."/>
            <person name="McDaniel S.F."/>
            <person name="Hoernstein S.N.W."/>
            <person name="Larsson A."/>
            <person name="Li F.W."/>
            <person name="Perroud P.F."/>
            <person name="Phillips J."/>
            <person name="Ranjan P."/>
            <person name="Rokshar D.S."/>
            <person name="Rothfels C.J."/>
            <person name="Schneider L."/>
            <person name="Shu S."/>
            <person name="Stevenson D.W."/>
            <person name="Thummler F."/>
            <person name="Tillich M."/>
            <person name="Villarreal Aguilar J.C."/>
            <person name="Widiez T."/>
            <person name="Wong G.K."/>
            <person name="Wymore A."/>
            <person name="Zhang Y."/>
            <person name="Zimmer A.D."/>
            <person name="Quatrano R.S."/>
            <person name="Mayer K.F.X."/>
            <person name="Goodstein D."/>
            <person name="Casacuberta J.M."/>
            <person name="Vandepoele K."/>
            <person name="Reski R."/>
            <person name="Cuming A.C."/>
            <person name="Tuskan G.A."/>
            <person name="Maumus F."/>
            <person name="Salse J."/>
            <person name="Schmutz J."/>
            <person name="Rensing S.A."/>
        </authorList>
    </citation>
    <scope>NUCLEOTIDE SEQUENCE [LARGE SCALE GENOMIC DNA]</scope>
    <source>
        <strain evidence="3 4">cv. Gransden 2004</strain>
    </source>
</reference>
<dbReference type="EnsemblPlants" id="Pp3c19_3320V3.2">
    <property type="protein sequence ID" value="PAC:32939953.CDS.1"/>
    <property type="gene ID" value="Pp3c19_3320"/>
</dbReference>
<evidence type="ECO:0000313" key="4">
    <source>
        <dbReference type="Proteomes" id="UP000006727"/>
    </source>
</evidence>
<dbReference type="EMBL" id="ABEU02000019">
    <property type="protein sequence ID" value="PNR33806.1"/>
    <property type="molecule type" value="Genomic_DNA"/>
</dbReference>
<organism evidence="2">
    <name type="scientific">Physcomitrium patens</name>
    <name type="common">Spreading-leaved earth moss</name>
    <name type="synonym">Physcomitrella patens</name>
    <dbReference type="NCBI Taxonomy" id="3218"/>
    <lineage>
        <taxon>Eukaryota</taxon>
        <taxon>Viridiplantae</taxon>
        <taxon>Streptophyta</taxon>
        <taxon>Embryophyta</taxon>
        <taxon>Bryophyta</taxon>
        <taxon>Bryophytina</taxon>
        <taxon>Bryopsida</taxon>
        <taxon>Funariidae</taxon>
        <taxon>Funariales</taxon>
        <taxon>Funariaceae</taxon>
        <taxon>Physcomitrium</taxon>
    </lineage>
</organism>
<protein>
    <submittedName>
        <fullName evidence="2 3">Uncharacterized protein</fullName>
    </submittedName>
</protein>
<sequence length="52" mass="6034">MLAKFKFSIPKIIKLIFLLFNILGNFMAHKINFVANPLIFSLKTNTFGNQLY</sequence>
<keyword evidence="1" id="KW-0472">Membrane</keyword>